<keyword evidence="6" id="KW-0145">Chemotaxis</keyword>
<evidence type="ECO:0000256" key="7">
    <source>
        <dbReference type="ARBA" id="ARBA00022795"/>
    </source>
</evidence>
<evidence type="ECO:0000256" key="1">
    <source>
        <dbReference type="ARBA" id="ARBA00004413"/>
    </source>
</evidence>
<protein>
    <recommendedName>
        <fullName evidence="3">Flagellar FliJ protein</fullName>
    </recommendedName>
</protein>
<keyword evidence="11" id="KW-0282">Flagellum</keyword>
<evidence type="ECO:0000256" key="6">
    <source>
        <dbReference type="ARBA" id="ARBA00022500"/>
    </source>
</evidence>
<keyword evidence="12" id="KW-1185">Reference proteome</keyword>
<dbReference type="InterPro" id="IPR053716">
    <property type="entry name" value="Flag_assembly_chemotaxis_eff"/>
</dbReference>
<dbReference type="Pfam" id="PF02050">
    <property type="entry name" value="FliJ"/>
    <property type="match status" value="1"/>
</dbReference>
<dbReference type="GO" id="GO:0005886">
    <property type="term" value="C:plasma membrane"/>
    <property type="evidence" value="ECO:0007669"/>
    <property type="project" value="UniProtKB-SubCell"/>
</dbReference>
<comment type="similarity">
    <text evidence="2">Belongs to the FliJ family.</text>
</comment>
<keyword evidence="9" id="KW-0472">Membrane</keyword>
<gene>
    <name evidence="11" type="primary">fliJ</name>
    <name evidence="11" type="ORF">CUU66_01440</name>
</gene>
<keyword evidence="10" id="KW-1006">Bacterial flagellum protein export</keyword>
<name>A0A2N5MB29_9BACI</name>
<keyword evidence="7" id="KW-1005">Bacterial flagellum biogenesis</keyword>
<evidence type="ECO:0000256" key="3">
    <source>
        <dbReference type="ARBA" id="ARBA00020392"/>
    </source>
</evidence>
<keyword evidence="8" id="KW-0653">Protein transport</keyword>
<organism evidence="11 12">
    <name type="scientific">Peribacillus deserti</name>
    <dbReference type="NCBI Taxonomy" id="673318"/>
    <lineage>
        <taxon>Bacteria</taxon>
        <taxon>Bacillati</taxon>
        <taxon>Bacillota</taxon>
        <taxon>Bacilli</taxon>
        <taxon>Bacillales</taxon>
        <taxon>Bacillaceae</taxon>
        <taxon>Peribacillus</taxon>
    </lineage>
</organism>
<evidence type="ECO:0000256" key="4">
    <source>
        <dbReference type="ARBA" id="ARBA00022448"/>
    </source>
</evidence>
<keyword evidence="11" id="KW-0969">Cilium</keyword>
<dbReference type="Gene3D" id="1.10.287.1700">
    <property type="match status" value="1"/>
</dbReference>
<evidence type="ECO:0000313" key="11">
    <source>
        <dbReference type="EMBL" id="PLT31547.1"/>
    </source>
</evidence>
<accession>A0A2N5MB29</accession>
<reference evidence="11 12" key="1">
    <citation type="submission" date="2017-11" db="EMBL/GenBank/DDBJ databases">
        <title>Comparitive Functional Genomics of Dry Heat Resistant strains isolated from the Viking Spacecraft.</title>
        <authorList>
            <person name="Seuylemezian A."/>
            <person name="Cooper K."/>
            <person name="Vaishampayan P."/>
        </authorList>
    </citation>
    <scope>NUCLEOTIDE SEQUENCE [LARGE SCALE GENOMIC DNA]</scope>
    <source>
        <strain evidence="11 12">V1-29</strain>
    </source>
</reference>
<evidence type="ECO:0000256" key="8">
    <source>
        <dbReference type="ARBA" id="ARBA00022927"/>
    </source>
</evidence>
<dbReference type="OrthoDB" id="2968361at2"/>
<dbReference type="GO" id="GO:0071973">
    <property type="term" value="P:bacterial-type flagellum-dependent cell motility"/>
    <property type="evidence" value="ECO:0007669"/>
    <property type="project" value="InterPro"/>
</dbReference>
<evidence type="ECO:0000313" key="12">
    <source>
        <dbReference type="Proteomes" id="UP000234748"/>
    </source>
</evidence>
<evidence type="ECO:0000256" key="2">
    <source>
        <dbReference type="ARBA" id="ARBA00010004"/>
    </source>
</evidence>
<keyword evidence="5" id="KW-1003">Cell membrane</keyword>
<evidence type="ECO:0000256" key="5">
    <source>
        <dbReference type="ARBA" id="ARBA00022475"/>
    </source>
</evidence>
<dbReference type="GO" id="GO:0044781">
    <property type="term" value="P:bacterial-type flagellum organization"/>
    <property type="evidence" value="ECO:0007669"/>
    <property type="project" value="UniProtKB-KW"/>
</dbReference>
<sequence>MQYQYKFEKILSIKEKEKNDAFSKYSEALRQFEEAAEKLYKLLKKKEELHEFQQQRLGNGMSVQDIRHHQLFMENLENIISHNQKAVIDARHKMNVFQEKLMETNMEVRKYEKIKENDLKKFIDHNKYLENIQMDEISIQQYLAGADR</sequence>
<evidence type="ECO:0000256" key="10">
    <source>
        <dbReference type="ARBA" id="ARBA00023225"/>
    </source>
</evidence>
<dbReference type="Proteomes" id="UP000234748">
    <property type="component" value="Unassembled WGS sequence"/>
</dbReference>
<comment type="caution">
    <text evidence="11">The sequence shown here is derived from an EMBL/GenBank/DDBJ whole genome shotgun (WGS) entry which is preliminary data.</text>
</comment>
<keyword evidence="4" id="KW-0813">Transport</keyword>
<dbReference type="GO" id="GO:0006935">
    <property type="term" value="P:chemotaxis"/>
    <property type="evidence" value="ECO:0007669"/>
    <property type="project" value="UniProtKB-KW"/>
</dbReference>
<evidence type="ECO:0000256" key="9">
    <source>
        <dbReference type="ARBA" id="ARBA00023136"/>
    </source>
</evidence>
<dbReference type="AlphaFoldDB" id="A0A2N5MB29"/>
<dbReference type="NCBIfam" id="TIGR02473">
    <property type="entry name" value="flagell_FliJ"/>
    <property type="match status" value="1"/>
</dbReference>
<dbReference type="GO" id="GO:0015031">
    <property type="term" value="P:protein transport"/>
    <property type="evidence" value="ECO:0007669"/>
    <property type="project" value="UniProtKB-KW"/>
</dbReference>
<dbReference type="EMBL" id="PGUY01000003">
    <property type="protein sequence ID" value="PLT31547.1"/>
    <property type="molecule type" value="Genomic_DNA"/>
</dbReference>
<keyword evidence="11" id="KW-0966">Cell projection</keyword>
<dbReference type="GO" id="GO:0009288">
    <property type="term" value="C:bacterial-type flagellum"/>
    <property type="evidence" value="ECO:0007669"/>
    <property type="project" value="InterPro"/>
</dbReference>
<dbReference type="RefSeq" id="WP_101639906.1">
    <property type="nucleotide sequence ID" value="NZ_PGUY01000003.1"/>
</dbReference>
<comment type="subcellular location">
    <subcellularLocation>
        <location evidence="1">Cell membrane</location>
        <topology evidence="1">Peripheral membrane protein</topology>
        <orientation evidence="1">Cytoplasmic side</orientation>
    </subcellularLocation>
</comment>
<dbReference type="InterPro" id="IPR012823">
    <property type="entry name" value="Flagell_FliJ"/>
</dbReference>
<proteinExistence type="inferred from homology"/>